<comment type="function">
    <text evidence="1">Catalyzes the formation of N(4)-acetylcytidine (ac(4)C) at the wobble position of elongator tRNA(Met), using acetate and ATP as substrates. First activates an acetate ion to form acetyladenylate (Ac-AMP) and then transfers the acetyl group to tRNA to form ac(4)C34.</text>
</comment>
<reference evidence="2 3" key="1">
    <citation type="submission" date="2019-07" db="EMBL/GenBank/DDBJ databases">
        <title>Insights of Desulfuromonas acetexigens electromicrobiology.</title>
        <authorList>
            <person name="Katuri K."/>
            <person name="Sapireddy V."/>
            <person name="Shaw D.R."/>
            <person name="Saikaly P."/>
        </authorList>
    </citation>
    <scope>NUCLEOTIDE SEQUENCE [LARGE SCALE GENOMIC DNA]</scope>
    <source>
        <strain evidence="2 3">2873</strain>
    </source>
</reference>
<feature type="binding site" evidence="1">
    <location>
        <begin position="7"/>
        <end position="20"/>
    </location>
    <ligand>
        <name>ATP</name>
        <dbReference type="ChEBI" id="CHEBI:30616"/>
    </ligand>
</feature>
<keyword evidence="2" id="KW-0808">Transferase</keyword>
<dbReference type="EMBL" id="VJVV01000009">
    <property type="protein sequence ID" value="TRO79739.1"/>
    <property type="molecule type" value="Genomic_DNA"/>
</dbReference>
<comment type="catalytic activity">
    <reaction evidence="1">
        <text>cytidine(34) in elongator tRNA(Met) + acetate + ATP = N(4)-acetylcytidine(34) in elongator tRNA(Met) + AMP + diphosphate</text>
        <dbReference type="Rhea" id="RHEA:58144"/>
        <dbReference type="Rhea" id="RHEA-COMP:10693"/>
        <dbReference type="Rhea" id="RHEA-COMP:10694"/>
        <dbReference type="ChEBI" id="CHEBI:30089"/>
        <dbReference type="ChEBI" id="CHEBI:30616"/>
        <dbReference type="ChEBI" id="CHEBI:33019"/>
        <dbReference type="ChEBI" id="CHEBI:74900"/>
        <dbReference type="ChEBI" id="CHEBI:82748"/>
        <dbReference type="ChEBI" id="CHEBI:456215"/>
    </reaction>
</comment>
<feature type="binding site" evidence="1">
    <location>
        <position position="101"/>
    </location>
    <ligand>
        <name>ATP</name>
        <dbReference type="ChEBI" id="CHEBI:30616"/>
    </ligand>
</feature>
<name>A0A550J923_9BACT</name>
<keyword evidence="1" id="KW-0820">tRNA-binding</keyword>
<dbReference type="EC" id="6.3.4.-" evidence="1"/>
<comment type="similarity">
    <text evidence="1">Belongs to the TmcAL family.</text>
</comment>
<dbReference type="GO" id="GO:0000049">
    <property type="term" value="F:tRNA binding"/>
    <property type="evidence" value="ECO:0007669"/>
    <property type="project" value="UniProtKB-KW"/>
</dbReference>
<keyword evidence="1" id="KW-0819">tRNA processing</keyword>
<dbReference type="Proteomes" id="UP000317155">
    <property type="component" value="Unassembled WGS sequence"/>
</dbReference>
<dbReference type="SUPFAM" id="SSF52374">
    <property type="entry name" value="Nucleotidylyl transferase"/>
    <property type="match status" value="1"/>
</dbReference>
<dbReference type="GO" id="GO:0016879">
    <property type="term" value="F:ligase activity, forming carbon-nitrogen bonds"/>
    <property type="evidence" value="ECO:0007669"/>
    <property type="project" value="UniProtKB-UniRule"/>
</dbReference>
<dbReference type="AlphaFoldDB" id="A0A550J923"/>
<keyword evidence="1" id="KW-0963">Cytoplasm</keyword>
<comment type="subcellular location">
    <subcellularLocation>
        <location evidence="1">Cytoplasm</location>
    </subcellularLocation>
</comment>
<dbReference type="InterPro" id="IPR014729">
    <property type="entry name" value="Rossmann-like_a/b/a_fold"/>
</dbReference>
<evidence type="ECO:0000313" key="3">
    <source>
        <dbReference type="Proteomes" id="UP000317155"/>
    </source>
</evidence>
<keyword evidence="1" id="KW-0067">ATP-binding</keyword>
<evidence type="ECO:0000313" key="2">
    <source>
        <dbReference type="EMBL" id="TRO79739.1"/>
    </source>
</evidence>
<dbReference type="GO" id="GO:0005737">
    <property type="term" value="C:cytoplasm"/>
    <property type="evidence" value="ECO:0007669"/>
    <property type="project" value="UniProtKB-SubCell"/>
</dbReference>
<accession>A0A550J923</accession>
<dbReference type="NCBIfam" id="NF010191">
    <property type="entry name" value="PRK13670.1"/>
    <property type="match status" value="1"/>
</dbReference>
<keyword evidence="3" id="KW-1185">Reference proteome</keyword>
<dbReference type="Pfam" id="PF05636">
    <property type="entry name" value="HIGH_NTase1"/>
    <property type="match status" value="1"/>
</dbReference>
<dbReference type="Gene3D" id="3.40.50.620">
    <property type="entry name" value="HUPs"/>
    <property type="match status" value="1"/>
</dbReference>
<keyword evidence="1" id="KW-0436">Ligase</keyword>
<dbReference type="GO" id="GO:0005524">
    <property type="term" value="F:ATP binding"/>
    <property type="evidence" value="ECO:0007669"/>
    <property type="project" value="UniProtKB-KW"/>
</dbReference>
<dbReference type="InterPro" id="IPR008513">
    <property type="entry name" value="tRNA(Met)_cyd_acetate_ligase"/>
</dbReference>
<dbReference type="PANTHER" id="PTHR37825">
    <property type="entry name" value="TRNA(MET) CYTIDINE ACETATE LIGASE"/>
    <property type="match status" value="1"/>
</dbReference>
<feature type="binding site" evidence="1">
    <location>
        <begin position="186"/>
        <end position="187"/>
    </location>
    <ligand>
        <name>ATP</name>
        <dbReference type="ChEBI" id="CHEBI:30616"/>
    </ligand>
</feature>
<keyword evidence="1" id="KW-0547">Nucleotide-binding</keyword>
<dbReference type="OrthoDB" id="9769796at2"/>
<protein>
    <recommendedName>
        <fullName evidence="1">tRNA(Met) cytidine acetate ligase</fullName>
        <ecNumber evidence="1">6.3.4.-</ecNumber>
    </recommendedName>
</protein>
<feature type="binding site" evidence="1">
    <location>
        <position position="161"/>
    </location>
    <ligand>
        <name>ATP</name>
        <dbReference type="ChEBI" id="CHEBI:30616"/>
    </ligand>
</feature>
<proteinExistence type="inferred from homology"/>
<keyword evidence="1" id="KW-0694">RNA-binding</keyword>
<gene>
    <name evidence="1" type="primary">tmcAL</name>
    <name evidence="2" type="ORF">FL622_12585</name>
</gene>
<organism evidence="2 3">
    <name type="scientific">Trichloromonas acetexigens</name>
    <dbReference type="NCBI Taxonomy" id="38815"/>
    <lineage>
        <taxon>Bacteria</taxon>
        <taxon>Pseudomonadati</taxon>
        <taxon>Thermodesulfobacteriota</taxon>
        <taxon>Desulfuromonadia</taxon>
        <taxon>Desulfuromonadales</taxon>
        <taxon>Trichloromonadaceae</taxon>
        <taxon>Trichloromonas</taxon>
    </lineage>
</organism>
<dbReference type="GO" id="GO:0016740">
    <property type="term" value="F:transferase activity"/>
    <property type="evidence" value="ECO:0007669"/>
    <property type="project" value="UniProtKB-KW"/>
</dbReference>
<evidence type="ECO:0000256" key="1">
    <source>
        <dbReference type="HAMAP-Rule" id="MF_01539"/>
    </source>
</evidence>
<dbReference type="RefSeq" id="WP_092058840.1">
    <property type="nucleotide sequence ID" value="NZ_FOJJ01000041.1"/>
</dbReference>
<dbReference type="GO" id="GO:0006400">
    <property type="term" value="P:tRNA modification"/>
    <property type="evidence" value="ECO:0007669"/>
    <property type="project" value="UniProtKB-UniRule"/>
</dbReference>
<sequence length="411" mass="45013">MKSVGLITEYNPFHNGHLHHLRESLRVTGAEVAVAVMSGHFLQRGEPALVDKWVRAEMALRSGVDVVVELPFPWACNSAPQFALGAVRVLQSLGVDALCFGSEAGELAPLQRCAELLLTEDARITERTAHLLRRGINYPTARARCLAELGVADGELLASPNNILGIEYLKALRQIGAAIVPHTIPRIGAGFHEERAVGDIASATGIRHRLAQGEEVADFIPLPARAPFATALAAGHVLDVEHLYRLLLARLLRRAESLRGLYQVEAGIAERLYGAACVSDGYAELVAAVKSRHLTRTRVQRLLAYVLNEVTAEEMTAWLDSGPLYLHLLGATEKGRAWLAARRKTRTLPLIGNYSRIVPLLKKRYGAPSRAFALAAGMLSLETRATANYTLLMRRRHGGPSARDYFYDMLC</sequence>
<dbReference type="HAMAP" id="MF_01539">
    <property type="entry name" value="TmcAL"/>
    <property type="match status" value="1"/>
</dbReference>
<comment type="caution">
    <text evidence="2">The sequence shown here is derived from an EMBL/GenBank/DDBJ whole genome shotgun (WGS) entry which is preliminary data.</text>
</comment>
<dbReference type="PANTHER" id="PTHR37825:SF1">
    <property type="entry name" value="TRNA(MET) CYTIDINE ACETATE LIGASE"/>
    <property type="match status" value="1"/>
</dbReference>